<organism evidence="1 2">
    <name type="scientific">Desulfofarcimen acetoxidans (strain ATCC 49208 / DSM 771 / KCTC 5769 / VKM B-1644 / 5575)</name>
    <name type="common">Desulfotomaculum acetoxidans</name>
    <dbReference type="NCBI Taxonomy" id="485916"/>
    <lineage>
        <taxon>Bacteria</taxon>
        <taxon>Bacillati</taxon>
        <taxon>Bacillota</taxon>
        <taxon>Clostridia</taxon>
        <taxon>Eubacteriales</taxon>
        <taxon>Peptococcaceae</taxon>
        <taxon>Desulfofarcimen</taxon>
    </lineage>
</organism>
<gene>
    <name evidence="1" type="ordered locus">Dtox_0951</name>
</gene>
<dbReference type="HOGENOM" id="CLU_1508268_0_0_9"/>
<evidence type="ECO:0000313" key="2">
    <source>
        <dbReference type="Proteomes" id="UP000002217"/>
    </source>
</evidence>
<proteinExistence type="predicted"/>
<dbReference type="EMBL" id="CP001720">
    <property type="protein sequence ID" value="ACV61841.1"/>
    <property type="molecule type" value="Genomic_DNA"/>
</dbReference>
<dbReference type="KEGG" id="dae:Dtox_0951"/>
<dbReference type="Proteomes" id="UP000002217">
    <property type="component" value="Chromosome"/>
</dbReference>
<protein>
    <submittedName>
        <fullName evidence="1">Uncharacterized protein</fullName>
    </submittedName>
</protein>
<dbReference type="RefSeq" id="WP_015756556.1">
    <property type="nucleotide sequence ID" value="NC_013216.1"/>
</dbReference>
<keyword evidence="2" id="KW-1185">Reference proteome</keyword>
<accession>C8W374</accession>
<name>C8W374_DESAS</name>
<dbReference type="AlphaFoldDB" id="C8W374"/>
<dbReference type="OrthoDB" id="9892917at2"/>
<sequence length="178" mass="20073">MKKHSLLIVLAIICLISISINVLSVVNYNNAKKSFLYDTYSHLANISKLLDNMAYSISNDDVMINYNLSTLERECIQLDDSIRGLSALSPHNITSYKFENFNKMISSAITANYNSPEKAINDITQHKERIQELIRKLSPKEEISDNEYGELSLTPNYSLSVKQIINSINDTLANVPPS</sequence>
<evidence type="ECO:0000313" key="1">
    <source>
        <dbReference type="EMBL" id="ACV61841.1"/>
    </source>
</evidence>
<reference evidence="1 2" key="1">
    <citation type="journal article" date="2009" name="Stand. Genomic Sci.">
        <title>Complete genome sequence of Desulfotomaculum acetoxidans type strain (5575).</title>
        <authorList>
            <person name="Spring S."/>
            <person name="Lapidus A."/>
            <person name="Schroder M."/>
            <person name="Gleim D."/>
            <person name="Sims D."/>
            <person name="Meincke L."/>
            <person name="Glavina Del Rio T."/>
            <person name="Tice H."/>
            <person name="Copeland A."/>
            <person name="Cheng J.F."/>
            <person name="Lucas S."/>
            <person name="Chen F."/>
            <person name="Nolan M."/>
            <person name="Bruce D."/>
            <person name="Goodwin L."/>
            <person name="Pitluck S."/>
            <person name="Ivanova N."/>
            <person name="Mavromatis K."/>
            <person name="Mikhailova N."/>
            <person name="Pati A."/>
            <person name="Chen A."/>
            <person name="Palaniappan K."/>
            <person name="Land M."/>
            <person name="Hauser L."/>
            <person name="Chang Y.J."/>
            <person name="Jeffries C.D."/>
            <person name="Chain P."/>
            <person name="Saunders E."/>
            <person name="Brettin T."/>
            <person name="Detter J.C."/>
            <person name="Goker M."/>
            <person name="Bristow J."/>
            <person name="Eisen J.A."/>
            <person name="Markowitz V."/>
            <person name="Hugenholtz P."/>
            <person name="Kyrpides N.C."/>
            <person name="Klenk H.P."/>
            <person name="Han C."/>
        </authorList>
    </citation>
    <scope>NUCLEOTIDE SEQUENCE [LARGE SCALE GENOMIC DNA]</scope>
    <source>
        <strain evidence="2">ATCC 49208 / DSM 771 / VKM B-1644</strain>
    </source>
</reference>